<dbReference type="OrthoDB" id="4033880at2759"/>
<dbReference type="GO" id="GO:0006897">
    <property type="term" value="P:endocytosis"/>
    <property type="evidence" value="ECO:0007669"/>
    <property type="project" value="TreeGrafter"/>
</dbReference>
<dbReference type="Pfam" id="PF01417">
    <property type="entry name" value="ENTH"/>
    <property type="match status" value="1"/>
</dbReference>
<evidence type="ECO:0000259" key="2">
    <source>
        <dbReference type="PROSITE" id="PS50942"/>
    </source>
</evidence>
<dbReference type="GO" id="GO:0030276">
    <property type="term" value="F:clathrin binding"/>
    <property type="evidence" value="ECO:0007669"/>
    <property type="project" value="TreeGrafter"/>
</dbReference>
<dbReference type="AlphaFoldDB" id="G8BUS8"/>
<dbReference type="HOGENOM" id="CLU_053580_0_0_1"/>
<dbReference type="KEGG" id="tpf:TPHA_0F00230"/>
<dbReference type="GO" id="GO:0005886">
    <property type="term" value="C:plasma membrane"/>
    <property type="evidence" value="ECO:0007669"/>
    <property type="project" value="TreeGrafter"/>
</dbReference>
<dbReference type="SUPFAM" id="SSF48464">
    <property type="entry name" value="ENTH/VHS domain"/>
    <property type="match status" value="1"/>
</dbReference>
<dbReference type="eggNOG" id="KOG2056">
    <property type="taxonomic scope" value="Eukaryota"/>
</dbReference>
<evidence type="ECO:0000313" key="4">
    <source>
        <dbReference type="Proteomes" id="UP000005666"/>
    </source>
</evidence>
<dbReference type="STRING" id="1071381.G8BUS8"/>
<dbReference type="PANTHER" id="PTHR12276:SF119">
    <property type="entry name" value="EPSIN-4"/>
    <property type="match status" value="1"/>
</dbReference>
<dbReference type="SMART" id="SM00273">
    <property type="entry name" value="ENTH"/>
    <property type="match status" value="1"/>
</dbReference>
<dbReference type="GO" id="GO:0030125">
    <property type="term" value="C:clathrin vesicle coat"/>
    <property type="evidence" value="ECO:0007669"/>
    <property type="project" value="TreeGrafter"/>
</dbReference>
<dbReference type="CDD" id="cd16994">
    <property type="entry name" value="ENTH_Ent4"/>
    <property type="match status" value="1"/>
</dbReference>
<dbReference type="PROSITE" id="PS50942">
    <property type="entry name" value="ENTH"/>
    <property type="match status" value="1"/>
</dbReference>
<dbReference type="PANTHER" id="PTHR12276">
    <property type="entry name" value="EPSIN/ENT-RELATED"/>
    <property type="match status" value="1"/>
</dbReference>
<accession>G8BUS8</accession>
<reference evidence="3 4" key="1">
    <citation type="journal article" date="2011" name="Proc. Natl. Acad. Sci. U.S.A.">
        <title>Evolutionary erosion of yeast sex chromosomes by mating-type switching accidents.</title>
        <authorList>
            <person name="Gordon J.L."/>
            <person name="Armisen D."/>
            <person name="Proux-Wera E."/>
            <person name="Oheigeartaigh S.S."/>
            <person name="Byrne K.P."/>
            <person name="Wolfe K.H."/>
        </authorList>
    </citation>
    <scope>NUCLEOTIDE SEQUENCE [LARGE SCALE GENOMIC DNA]</scope>
    <source>
        <strain evidence="4">ATCC 24235 / CBS 4417 / NBRC 1672 / NRRL Y-8282 / UCD 70-5</strain>
    </source>
</reference>
<feature type="region of interest" description="Disordered" evidence="1">
    <location>
        <begin position="159"/>
        <end position="179"/>
    </location>
</feature>
<dbReference type="GO" id="GO:0007015">
    <property type="term" value="P:actin filament organization"/>
    <property type="evidence" value="ECO:0007669"/>
    <property type="project" value="TreeGrafter"/>
</dbReference>
<keyword evidence="4" id="KW-1185">Reference proteome</keyword>
<dbReference type="GO" id="GO:0072659">
    <property type="term" value="P:protein localization to plasma membrane"/>
    <property type="evidence" value="ECO:0007669"/>
    <property type="project" value="EnsemblFungi"/>
</dbReference>
<dbReference type="InterPro" id="IPR008942">
    <property type="entry name" value="ENTH_VHS"/>
</dbReference>
<feature type="domain" description="ENTH" evidence="2">
    <location>
        <begin position="7"/>
        <end position="145"/>
    </location>
</feature>
<proteinExistence type="predicted"/>
<evidence type="ECO:0000256" key="1">
    <source>
        <dbReference type="SAM" id="MobiDB-lite"/>
    </source>
</evidence>
<dbReference type="GeneID" id="11535472"/>
<dbReference type="GO" id="GO:0005543">
    <property type="term" value="F:phospholipid binding"/>
    <property type="evidence" value="ECO:0007669"/>
    <property type="project" value="TreeGrafter"/>
</dbReference>
<dbReference type="RefSeq" id="XP_003685944.1">
    <property type="nucleotide sequence ID" value="XM_003685896.1"/>
</dbReference>
<dbReference type="Gene3D" id="1.25.40.90">
    <property type="match status" value="1"/>
</dbReference>
<dbReference type="InterPro" id="IPR013809">
    <property type="entry name" value="ENTH"/>
</dbReference>
<sequence>MPLFDSVRNFVQSPTESKVRQATDDDETSGATGTLMNEISVLTYSPKTLKEIVQILKKRLTGYSKKNSHKNCVHILKTLTLITYLINNGSNDFIAWTRSNIMLFEYLKNFEVQNLEDEKMGQQIVFICNDICNIINDDDMLEQKRKDVVQFRSSISFPGRKSTDNSHIKTNSSATRGRTGFSLRDRFDERINQKEKQIDSTSETVNEYQFVSNSSSTFRGGTTSLDLKRRSETLRRNNINTTNSDLWALPEEDSLRPDHLLEKENQLEYNTSLSYNNPFD</sequence>
<dbReference type="Proteomes" id="UP000005666">
    <property type="component" value="Chromosome 6"/>
</dbReference>
<gene>
    <name evidence="3" type="primary">TPHA0F00230</name>
    <name evidence="3" type="ordered locus">TPHA_0F00230</name>
</gene>
<dbReference type="EMBL" id="HE612861">
    <property type="protein sequence ID" value="CCE63510.1"/>
    <property type="molecule type" value="Genomic_DNA"/>
</dbReference>
<name>G8BUS8_TETPH</name>
<dbReference type="GO" id="GO:0005768">
    <property type="term" value="C:endosome"/>
    <property type="evidence" value="ECO:0007669"/>
    <property type="project" value="TreeGrafter"/>
</dbReference>
<evidence type="ECO:0000313" key="3">
    <source>
        <dbReference type="EMBL" id="CCE63510.1"/>
    </source>
</evidence>
<protein>
    <recommendedName>
        <fullName evidence="2">ENTH domain-containing protein</fullName>
    </recommendedName>
</protein>
<organism evidence="3 4">
    <name type="scientific">Tetrapisispora phaffii (strain ATCC 24235 / CBS 4417 / NBRC 1672 / NRRL Y-8282 / UCD 70-5)</name>
    <name type="common">Yeast</name>
    <name type="synonym">Fabospora phaffii</name>
    <dbReference type="NCBI Taxonomy" id="1071381"/>
    <lineage>
        <taxon>Eukaryota</taxon>
        <taxon>Fungi</taxon>
        <taxon>Dikarya</taxon>
        <taxon>Ascomycota</taxon>
        <taxon>Saccharomycotina</taxon>
        <taxon>Saccharomycetes</taxon>
        <taxon>Saccharomycetales</taxon>
        <taxon>Saccharomycetaceae</taxon>
        <taxon>Tetrapisispora</taxon>
    </lineage>
</organism>